<dbReference type="NCBIfam" id="TIGR02909">
    <property type="entry name" value="spore_YkwD"/>
    <property type="match status" value="1"/>
</dbReference>
<dbReference type="EMBL" id="FQXV01000021">
    <property type="protein sequence ID" value="SHI23507.1"/>
    <property type="molecule type" value="Genomic_DNA"/>
</dbReference>
<sequence>MKFPKIRKFIVLMLTLALFVLPTGAFAASGTYTVVSGDTMWKIAVKYQIGVSELKQANPQIKNYDMIYVGQKVNIPSIDNVKTLEQQVINLVNKERAARGLTQLTANWELCRVARYKSQDMINKHYFDHTSPTYGSPFQMMESFGFRFSAAGENIAYGQTSPNQVMYDTKAGWMNSPGHRANILSASYTQIGVGVAKAANGTYYWTQEFIKPLK</sequence>
<evidence type="ECO:0000313" key="4">
    <source>
        <dbReference type="Proteomes" id="UP000183995"/>
    </source>
</evidence>
<keyword evidence="1" id="KW-0732">Signal</keyword>
<dbReference type="PROSITE" id="PS51782">
    <property type="entry name" value="LYSM"/>
    <property type="match status" value="1"/>
</dbReference>
<dbReference type="Gene3D" id="3.10.350.10">
    <property type="entry name" value="LysM domain"/>
    <property type="match status" value="1"/>
</dbReference>
<dbReference type="InterPro" id="IPR036779">
    <property type="entry name" value="LysM_dom_sf"/>
</dbReference>
<accession>A0A1M5ZGX6</accession>
<dbReference type="CDD" id="cd05379">
    <property type="entry name" value="CAP_bacterial"/>
    <property type="match status" value="1"/>
</dbReference>
<dbReference type="InterPro" id="IPR035940">
    <property type="entry name" value="CAP_sf"/>
</dbReference>
<keyword evidence="4" id="KW-1185">Reference proteome</keyword>
<dbReference type="SMART" id="SM00257">
    <property type="entry name" value="LysM"/>
    <property type="match status" value="1"/>
</dbReference>
<feature type="signal peptide" evidence="1">
    <location>
        <begin position="1"/>
        <end position="27"/>
    </location>
</feature>
<dbReference type="Proteomes" id="UP000183995">
    <property type="component" value="Unassembled WGS sequence"/>
</dbReference>
<dbReference type="PANTHER" id="PTHR31157">
    <property type="entry name" value="SCP DOMAIN-CONTAINING PROTEIN"/>
    <property type="match status" value="1"/>
</dbReference>
<proteinExistence type="predicted"/>
<dbReference type="SUPFAM" id="SSF55797">
    <property type="entry name" value="PR-1-like"/>
    <property type="match status" value="1"/>
</dbReference>
<gene>
    <name evidence="3" type="ORF">SAMN02745823_03728</name>
</gene>
<evidence type="ECO:0000313" key="3">
    <source>
        <dbReference type="EMBL" id="SHI23507.1"/>
    </source>
</evidence>
<dbReference type="Pfam" id="PF01476">
    <property type="entry name" value="LysM"/>
    <property type="match status" value="1"/>
</dbReference>
<dbReference type="AlphaFoldDB" id="A0A1M5ZGX6"/>
<dbReference type="CDD" id="cd00118">
    <property type="entry name" value="LysM"/>
    <property type="match status" value="1"/>
</dbReference>
<dbReference type="InterPro" id="IPR014248">
    <property type="entry name" value="Spore_coat_assembly_SafA"/>
</dbReference>
<evidence type="ECO:0000256" key="1">
    <source>
        <dbReference type="SAM" id="SignalP"/>
    </source>
</evidence>
<dbReference type="Gene3D" id="3.40.33.10">
    <property type="entry name" value="CAP"/>
    <property type="match status" value="1"/>
</dbReference>
<reference evidence="3 4" key="1">
    <citation type="submission" date="2016-11" db="EMBL/GenBank/DDBJ databases">
        <authorList>
            <person name="Jaros S."/>
            <person name="Januszkiewicz K."/>
            <person name="Wedrychowicz H."/>
        </authorList>
    </citation>
    <scope>NUCLEOTIDE SEQUENCE [LARGE SCALE GENOMIC DNA]</scope>
    <source>
        <strain evidence="3 4">DSM 10068</strain>
    </source>
</reference>
<evidence type="ECO:0000259" key="2">
    <source>
        <dbReference type="PROSITE" id="PS51782"/>
    </source>
</evidence>
<dbReference type="Pfam" id="PF00188">
    <property type="entry name" value="CAP"/>
    <property type="match status" value="1"/>
</dbReference>
<dbReference type="STRING" id="1123282.SAMN02745823_03728"/>
<dbReference type="PANTHER" id="PTHR31157:SF1">
    <property type="entry name" value="SCP DOMAIN-CONTAINING PROTEIN"/>
    <property type="match status" value="1"/>
</dbReference>
<dbReference type="InterPro" id="IPR018392">
    <property type="entry name" value="LysM"/>
</dbReference>
<name>A0A1M5ZGX6_9FIRM</name>
<dbReference type="RefSeq" id="WP_200796654.1">
    <property type="nucleotide sequence ID" value="NZ_FQXV01000021.1"/>
</dbReference>
<dbReference type="NCBIfam" id="TIGR02899">
    <property type="entry name" value="spore_safA"/>
    <property type="match status" value="1"/>
</dbReference>
<organism evidence="3 4">
    <name type="scientific">Sporobacter termitidis DSM 10068</name>
    <dbReference type="NCBI Taxonomy" id="1123282"/>
    <lineage>
        <taxon>Bacteria</taxon>
        <taxon>Bacillati</taxon>
        <taxon>Bacillota</taxon>
        <taxon>Clostridia</taxon>
        <taxon>Eubacteriales</taxon>
        <taxon>Oscillospiraceae</taxon>
        <taxon>Sporobacter</taxon>
    </lineage>
</organism>
<dbReference type="SUPFAM" id="SSF54106">
    <property type="entry name" value="LysM domain"/>
    <property type="match status" value="1"/>
</dbReference>
<dbReference type="InterPro" id="IPR014258">
    <property type="entry name" value="CAP_domain_YkwD-like"/>
</dbReference>
<feature type="chain" id="PRO_5012296672" evidence="1">
    <location>
        <begin position="28"/>
        <end position="214"/>
    </location>
</feature>
<protein>
    <submittedName>
        <fullName evidence="3">Spore coat assembly protein SafA/uncharacterized protein, YkwD family</fullName>
    </submittedName>
</protein>
<dbReference type="InterPro" id="IPR014044">
    <property type="entry name" value="CAP_dom"/>
</dbReference>
<feature type="domain" description="LysM" evidence="2">
    <location>
        <begin position="30"/>
        <end position="75"/>
    </location>
</feature>